<sequence>MVSNIDRTITVTLPRPYFSDEWETIFTTHEDVAWENTELERQRTTAVWREEPGTVGIGIGNADFFMLDHEAESVALALLAHARRNT</sequence>
<evidence type="ECO:0000313" key="1">
    <source>
        <dbReference type="EMBL" id="AWB84805.1"/>
    </source>
</evidence>
<dbReference type="KEGG" id="clia:C3E79_10235"/>
<protein>
    <submittedName>
        <fullName evidence="1">Uncharacterized protein</fullName>
    </submittedName>
</protein>
<dbReference type="Proteomes" id="UP000244754">
    <property type="component" value="Chromosome"/>
</dbReference>
<proteinExistence type="predicted"/>
<reference evidence="2" key="1">
    <citation type="submission" date="2018-01" db="EMBL/GenBank/DDBJ databases">
        <authorList>
            <person name="Li J."/>
        </authorList>
    </citation>
    <scope>NUCLEOTIDE SEQUENCE [LARGE SCALE GENOMIC DNA]</scope>
    <source>
        <strain evidence="2">2184</strain>
    </source>
</reference>
<accession>A0A2S0WGA1</accession>
<dbReference type="AlphaFoldDB" id="A0A2S0WGA1"/>
<dbReference type="EMBL" id="CP026948">
    <property type="protein sequence ID" value="AWB84805.1"/>
    <property type="molecule type" value="Genomic_DNA"/>
</dbReference>
<evidence type="ECO:0000313" key="2">
    <source>
        <dbReference type="Proteomes" id="UP000244754"/>
    </source>
</evidence>
<gene>
    <name evidence="1" type="ORF">C3E79_10235</name>
</gene>
<keyword evidence="2" id="KW-1185">Reference proteome</keyword>
<organism evidence="1 2">
    <name type="scientific">Corynebacterium liangguodongii</name>
    <dbReference type="NCBI Taxonomy" id="2079535"/>
    <lineage>
        <taxon>Bacteria</taxon>
        <taxon>Bacillati</taxon>
        <taxon>Actinomycetota</taxon>
        <taxon>Actinomycetes</taxon>
        <taxon>Mycobacteriales</taxon>
        <taxon>Corynebacteriaceae</taxon>
        <taxon>Corynebacterium</taxon>
    </lineage>
</organism>
<name>A0A2S0WGA1_9CORY</name>